<feature type="transmembrane region" description="Helical" evidence="9">
    <location>
        <begin position="82"/>
        <end position="101"/>
    </location>
</feature>
<sequence length="227" mass="24532">ALSALRLTLLAAAIALPLNLVFGVAAAWAIAKFEFRGKHFLITLIDLPFSVSPVIAGLIYVLVFGAQGWFGPWLAEHDIRIVFAVPGIVLATVFVTFPFIARELIPLMQAQGKEEEEAAVVLGANGLQTFWHVTLPNIKWGLLYGVILTNARAMGEFGAVSVVSGHIRGQTNTLPLHVEILYNEYQFAAAFAVASLLALLALVTLGIKTWVEHRAAHAQHDVSEGQS</sequence>
<dbReference type="NCBIfam" id="TIGR00969">
    <property type="entry name" value="3a0106s02"/>
    <property type="match status" value="1"/>
</dbReference>
<dbReference type="SUPFAM" id="SSF161098">
    <property type="entry name" value="MetI-like"/>
    <property type="match status" value="1"/>
</dbReference>
<keyword evidence="3" id="KW-0813">Transport</keyword>
<comment type="subunit">
    <text evidence="2">The complex is composed of two ATP-binding proteins (CysA), two transmembrane proteins (CysT and CysW) and a solute-binding protein (CysP).</text>
</comment>
<evidence type="ECO:0000256" key="1">
    <source>
        <dbReference type="ARBA" id="ARBA00004651"/>
    </source>
</evidence>
<dbReference type="PANTHER" id="PTHR30406">
    <property type="entry name" value="SULFATE TRANSPORT SYSTEM PERMEASE PROTEIN"/>
    <property type="match status" value="1"/>
</dbReference>
<dbReference type="Gene3D" id="1.10.3720.10">
    <property type="entry name" value="MetI-like"/>
    <property type="match status" value="1"/>
</dbReference>
<evidence type="ECO:0000313" key="11">
    <source>
        <dbReference type="EMBL" id="NLF54814.1"/>
    </source>
</evidence>
<dbReference type="AlphaFoldDB" id="A0A7X7LWT6"/>
<feature type="non-terminal residue" evidence="11">
    <location>
        <position position="1"/>
    </location>
</feature>
<reference evidence="11 12" key="1">
    <citation type="journal article" date="2020" name="Biotechnol. Biofuels">
        <title>New insights from the biogas microbiome by comprehensive genome-resolved metagenomics of nearly 1600 species originating from multiple anaerobic digesters.</title>
        <authorList>
            <person name="Campanaro S."/>
            <person name="Treu L."/>
            <person name="Rodriguez-R L.M."/>
            <person name="Kovalovszki A."/>
            <person name="Ziels R.M."/>
            <person name="Maus I."/>
            <person name="Zhu X."/>
            <person name="Kougias P.G."/>
            <person name="Basile A."/>
            <person name="Luo G."/>
            <person name="Schluter A."/>
            <person name="Konstantinidis K.T."/>
            <person name="Angelidaki I."/>
        </authorList>
    </citation>
    <scope>NUCLEOTIDE SEQUENCE [LARGE SCALE GENOMIC DNA]</scope>
    <source>
        <strain evidence="11">AS06rmzACSIP_256</strain>
    </source>
</reference>
<keyword evidence="6" id="KW-0764">Sulfate transport</keyword>
<dbReference type="NCBIfam" id="TIGR02140">
    <property type="entry name" value="permease_CysW"/>
    <property type="match status" value="1"/>
</dbReference>
<dbReference type="InterPro" id="IPR000515">
    <property type="entry name" value="MetI-like"/>
</dbReference>
<keyword evidence="5 9" id="KW-1133">Transmembrane helix</keyword>
<keyword evidence="4 9" id="KW-0812">Transmembrane</keyword>
<organism evidence="11 12">
    <name type="scientific">Thauera phenolivorans</name>
    <dbReference type="NCBI Taxonomy" id="1792543"/>
    <lineage>
        <taxon>Bacteria</taxon>
        <taxon>Pseudomonadati</taxon>
        <taxon>Pseudomonadota</taxon>
        <taxon>Betaproteobacteria</taxon>
        <taxon>Rhodocyclales</taxon>
        <taxon>Zoogloeaceae</taxon>
        <taxon>Thauera</taxon>
    </lineage>
</organism>
<comment type="caution">
    <text evidence="11">The sequence shown here is derived from an EMBL/GenBank/DDBJ whole genome shotgun (WGS) entry which is preliminary data.</text>
</comment>
<evidence type="ECO:0000256" key="4">
    <source>
        <dbReference type="ARBA" id="ARBA00022692"/>
    </source>
</evidence>
<dbReference type="GO" id="GO:0015419">
    <property type="term" value="F:ABC-type sulfate transporter activity"/>
    <property type="evidence" value="ECO:0007669"/>
    <property type="project" value="InterPro"/>
</dbReference>
<evidence type="ECO:0000313" key="12">
    <source>
        <dbReference type="Proteomes" id="UP000536534"/>
    </source>
</evidence>
<keyword evidence="7 9" id="KW-0472">Membrane</keyword>
<dbReference type="EMBL" id="JAAYYV010000279">
    <property type="protein sequence ID" value="NLF54814.1"/>
    <property type="molecule type" value="Genomic_DNA"/>
</dbReference>
<evidence type="ECO:0000259" key="10">
    <source>
        <dbReference type="PROSITE" id="PS50928"/>
    </source>
</evidence>
<dbReference type="PROSITE" id="PS50928">
    <property type="entry name" value="ABC_TM1"/>
    <property type="match status" value="1"/>
</dbReference>
<dbReference type="CDD" id="cd06261">
    <property type="entry name" value="TM_PBP2"/>
    <property type="match status" value="1"/>
</dbReference>
<dbReference type="InterPro" id="IPR005667">
    <property type="entry name" value="Sulph_transpt2"/>
</dbReference>
<evidence type="ECO:0000256" key="8">
    <source>
        <dbReference type="ARBA" id="ARBA00025323"/>
    </source>
</evidence>
<feature type="domain" description="ABC transmembrane type-1" evidence="10">
    <location>
        <begin position="5"/>
        <end position="208"/>
    </location>
</feature>
<comment type="subcellular location">
    <subcellularLocation>
        <location evidence="1">Cell membrane</location>
        <topology evidence="1">Multi-pass membrane protein</topology>
    </subcellularLocation>
</comment>
<feature type="transmembrane region" description="Helical" evidence="9">
    <location>
        <begin position="185"/>
        <end position="207"/>
    </location>
</feature>
<name>A0A7X7LWT6_9RHOO</name>
<evidence type="ECO:0000256" key="3">
    <source>
        <dbReference type="ARBA" id="ARBA00022448"/>
    </source>
</evidence>
<feature type="transmembrane region" description="Helical" evidence="9">
    <location>
        <begin position="51"/>
        <end position="70"/>
    </location>
</feature>
<evidence type="ECO:0000256" key="5">
    <source>
        <dbReference type="ARBA" id="ARBA00022989"/>
    </source>
</evidence>
<gene>
    <name evidence="11" type="primary">cysW</name>
    <name evidence="11" type="ORF">GX576_10565</name>
</gene>
<proteinExistence type="predicted"/>
<accession>A0A7X7LWT6</accession>
<evidence type="ECO:0000256" key="7">
    <source>
        <dbReference type="ARBA" id="ARBA00023136"/>
    </source>
</evidence>
<comment type="function">
    <text evidence="8">Part of the ABC transporter complex CysAWTP (TC 3.A.1.6.1) involved in sulfate/thiosulfate import. Probably responsible for the translocation of the substrate across the membrane.</text>
</comment>
<feature type="transmembrane region" description="Helical" evidence="9">
    <location>
        <begin position="7"/>
        <end position="31"/>
    </location>
</feature>
<dbReference type="PANTHER" id="PTHR30406:SF1">
    <property type="entry name" value="SULFATE TRANSPORT SYSTEM PERMEASE PROTEIN CYSW"/>
    <property type="match status" value="1"/>
</dbReference>
<protein>
    <submittedName>
        <fullName evidence="11">Sulfate ABC transporter permease subunit CysW</fullName>
    </submittedName>
</protein>
<dbReference type="Proteomes" id="UP000536534">
    <property type="component" value="Unassembled WGS sequence"/>
</dbReference>
<evidence type="ECO:0000256" key="2">
    <source>
        <dbReference type="ARBA" id="ARBA00011779"/>
    </source>
</evidence>
<dbReference type="InterPro" id="IPR035906">
    <property type="entry name" value="MetI-like_sf"/>
</dbReference>
<dbReference type="Pfam" id="PF00528">
    <property type="entry name" value="BPD_transp_1"/>
    <property type="match status" value="1"/>
</dbReference>
<evidence type="ECO:0000256" key="9">
    <source>
        <dbReference type="SAM" id="Phobius"/>
    </source>
</evidence>
<dbReference type="InterPro" id="IPR011866">
    <property type="entry name" value="CysW_permease"/>
</dbReference>
<evidence type="ECO:0000256" key="6">
    <source>
        <dbReference type="ARBA" id="ARBA00023032"/>
    </source>
</evidence>
<dbReference type="GO" id="GO:0005886">
    <property type="term" value="C:plasma membrane"/>
    <property type="evidence" value="ECO:0007669"/>
    <property type="project" value="UniProtKB-SubCell"/>
</dbReference>